<dbReference type="HOGENOM" id="CLU_013137_21_5_1"/>
<keyword evidence="2 4" id="KW-0863">Zinc-finger</keyword>
<dbReference type="RefSeq" id="XP_005779561.1">
    <property type="nucleotide sequence ID" value="XM_005779504.1"/>
</dbReference>
<dbReference type="InterPro" id="IPR047134">
    <property type="entry name" value="RNF4"/>
</dbReference>
<evidence type="ECO:0000259" key="5">
    <source>
        <dbReference type="PROSITE" id="PS50089"/>
    </source>
</evidence>
<evidence type="ECO:0000313" key="7">
    <source>
        <dbReference type="Proteomes" id="UP000013827"/>
    </source>
</evidence>
<evidence type="ECO:0000256" key="4">
    <source>
        <dbReference type="PROSITE-ProRule" id="PRU00175"/>
    </source>
</evidence>
<dbReference type="EnsemblProtists" id="EOD39099">
    <property type="protein sequence ID" value="EOD39099"/>
    <property type="gene ID" value="EMIHUDRAFT_78896"/>
</dbReference>
<dbReference type="KEGG" id="ehx:EMIHUDRAFT_64462"/>
<dbReference type="SMART" id="SM00184">
    <property type="entry name" value="RING"/>
    <property type="match status" value="1"/>
</dbReference>
<name>A0A0D3JUE7_EMIH1</name>
<proteinExistence type="predicted"/>
<dbReference type="RefSeq" id="XP_005791528.1">
    <property type="nucleotide sequence ID" value="XM_005791471.1"/>
</dbReference>
<dbReference type="Proteomes" id="UP000013827">
    <property type="component" value="Unassembled WGS sequence"/>
</dbReference>
<dbReference type="PANTHER" id="PTHR23041">
    <property type="entry name" value="RING FINGER DOMAIN-CONTAINING"/>
    <property type="match status" value="1"/>
</dbReference>
<dbReference type="PaxDb" id="2903-EOD27132"/>
<keyword evidence="3" id="KW-0862">Zinc</keyword>
<evidence type="ECO:0000256" key="3">
    <source>
        <dbReference type="ARBA" id="ARBA00022833"/>
    </source>
</evidence>
<accession>A0A0D3JUE7</accession>
<dbReference type="STRING" id="2903.R1CWP6"/>
<dbReference type="PROSITE" id="PS50089">
    <property type="entry name" value="ZF_RING_2"/>
    <property type="match status" value="1"/>
</dbReference>
<dbReference type="AlphaFoldDB" id="A0A0D3JUE7"/>
<keyword evidence="7" id="KW-1185">Reference proteome</keyword>
<dbReference type="Pfam" id="PF13639">
    <property type="entry name" value="zf-RING_2"/>
    <property type="match status" value="1"/>
</dbReference>
<evidence type="ECO:0000313" key="6">
    <source>
        <dbReference type="EnsemblProtists" id="EOD27132"/>
    </source>
</evidence>
<sequence>MADEEVCPVCHDPLGDAPKAVQTLCGHIYCADCLLEWLQQAKRCPLCNAE</sequence>
<evidence type="ECO:0000256" key="2">
    <source>
        <dbReference type="ARBA" id="ARBA00022771"/>
    </source>
</evidence>
<keyword evidence="1" id="KW-0479">Metal-binding</keyword>
<dbReference type="InterPro" id="IPR017907">
    <property type="entry name" value="Znf_RING_CS"/>
</dbReference>
<dbReference type="GeneID" id="17284371"/>
<reference evidence="6" key="2">
    <citation type="submission" date="2024-10" db="UniProtKB">
        <authorList>
            <consortium name="EnsemblProtists"/>
        </authorList>
    </citation>
    <scope>IDENTIFICATION</scope>
</reference>
<dbReference type="InterPro" id="IPR001841">
    <property type="entry name" value="Znf_RING"/>
</dbReference>
<dbReference type="GO" id="GO:0008270">
    <property type="term" value="F:zinc ion binding"/>
    <property type="evidence" value="ECO:0007669"/>
    <property type="project" value="UniProtKB-KW"/>
</dbReference>
<organism evidence="6 7">
    <name type="scientific">Emiliania huxleyi (strain CCMP1516)</name>
    <dbReference type="NCBI Taxonomy" id="280463"/>
    <lineage>
        <taxon>Eukaryota</taxon>
        <taxon>Haptista</taxon>
        <taxon>Haptophyta</taxon>
        <taxon>Prymnesiophyceae</taxon>
        <taxon>Isochrysidales</taxon>
        <taxon>Noelaerhabdaceae</taxon>
        <taxon>Emiliania</taxon>
    </lineage>
</organism>
<dbReference type="SUPFAM" id="SSF57850">
    <property type="entry name" value="RING/U-box"/>
    <property type="match status" value="1"/>
</dbReference>
<dbReference type="PROSITE" id="PS00518">
    <property type="entry name" value="ZF_RING_1"/>
    <property type="match status" value="1"/>
</dbReference>
<dbReference type="Gene3D" id="3.30.40.10">
    <property type="entry name" value="Zinc/RING finger domain, C3HC4 (zinc finger)"/>
    <property type="match status" value="1"/>
</dbReference>
<reference evidence="7" key="1">
    <citation type="journal article" date="2013" name="Nature">
        <title>Pan genome of the phytoplankton Emiliania underpins its global distribution.</title>
        <authorList>
            <person name="Read B.A."/>
            <person name="Kegel J."/>
            <person name="Klute M.J."/>
            <person name="Kuo A."/>
            <person name="Lefebvre S.C."/>
            <person name="Maumus F."/>
            <person name="Mayer C."/>
            <person name="Miller J."/>
            <person name="Monier A."/>
            <person name="Salamov A."/>
            <person name="Young J."/>
            <person name="Aguilar M."/>
            <person name="Claverie J.M."/>
            <person name="Frickenhaus S."/>
            <person name="Gonzalez K."/>
            <person name="Herman E.K."/>
            <person name="Lin Y.C."/>
            <person name="Napier J."/>
            <person name="Ogata H."/>
            <person name="Sarno A.F."/>
            <person name="Shmutz J."/>
            <person name="Schroeder D."/>
            <person name="de Vargas C."/>
            <person name="Verret F."/>
            <person name="von Dassow P."/>
            <person name="Valentin K."/>
            <person name="Van de Peer Y."/>
            <person name="Wheeler G."/>
            <person name="Dacks J.B."/>
            <person name="Delwiche C.F."/>
            <person name="Dyhrman S.T."/>
            <person name="Glockner G."/>
            <person name="John U."/>
            <person name="Richards T."/>
            <person name="Worden A.Z."/>
            <person name="Zhang X."/>
            <person name="Grigoriev I.V."/>
            <person name="Allen A.E."/>
            <person name="Bidle K."/>
            <person name="Borodovsky M."/>
            <person name="Bowler C."/>
            <person name="Brownlee C."/>
            <person name="Cock J.M."/>
            <person name="Elias M."/>
            <person name="Gladyshev V.N."/>
            <person name="Groth M."/>
            <person name="Guda C."/>
            <person name="Hadaegh A."/>
            <person name="Iglesias-Rodriguez M.D."/>
            <person name="Jenkins J."/>
            <person name="Jones B.M."/>
            <person name="Lawson T."/>
            <person name="Leese F."/>
            <person name="Lindquist E."/>
            <person name="Lobanov A."/>
            <person name="Lomsadze A."/>
            <person name="Malik S.B."/>
            <person name="Marsh M.E."/>
            <person name="Mackinder L."/>
            <person name="Mock T."/>
            <person name="Mueller-Roeber B."/>
            <person name="Pagarete A."/>
            <person name="Parker M."/>
            <person name="Probert I."/>
            <person name="Quesneville H."/>
            <person name="Raines C."/>
            <person name="Rensing S.A."/>
            <person name="Riano-Pachon D.M."/>
            <person name="Richier S."/>
            <person name="Rokitta S."/>
            <person name="Shiraiwa Y."/>
            <person name="Soanes D.M."/>
            <person name="van der Giezen M."/>
            <person name="Wahlund T.M."/>
            <person name="Williams B."/>
            <person name="Wilson W."/>
            <person name="Wolfe G."/>
            <person name="Wurch L.L."/>
        </authorList>
    </citation>
    <scope>NUCLEOTIDE SEQUENCE</scope>
</reference>
<dbReference type="PANTHER" id="PTHR23041:SF78">
    <property type="entry name" value="E3 UBIQUITIN-PROTEIN LIGASE RNF4"/>
    <property type="match status" value="1"/>
</dbReference>
<feature type="domain" description="RING-type" evidence="5">
    <location>
        <begin position="7"/>
        <end position="48"/>
    </location>
</feature>
<evidence type="ECO:0000256" key="1">
    <source>
        <dbReference type="ARBA" id="ARBA00022723"/>
    </source>
</evidence>
<dbReference type="GeneID" id="17272678"/>
<protein>
    <recommendedName>
        <fullName evidence="5">RING-type domain-containing protein</fullName>
    </recommendedName>
</protein>
<dbReference type="EnsemblProtists" id="EOD27132">
    <property type="protein sequence ID" value="EOD27132"/>
    <property type="gene ID" value="EMIHUDRAFT_64462"/>
</dbReference>
<dbReference type="InterPro" id="IPR013083">
    <property type="entry name" value="Znf_RING/FYVE/PHD"/>
</dbReference>
<dbReference type="KEGG" id="ehx:EMIHUDRAFT_78896"/>